<gene>
    <name evidence="2" type="ORF">FPZ47_06870</name>
</gene>
<keyword evidence="3" id="KW-1185">Reference proteome</keyword>
<dbReference type="Proteomes" id="UP000320513">
    <property type="component" value="Unassembled WGS sequence"/>
</dbReference>
<dbReference type="Gene3D" id="1.20.1250.20">
    <property type="entry name" value="MFS general substrate transporter like domains"/>
    <property type="match status" value="1"/>
</dbReference>
<dbReference type="EMBL" id="VMQU01000020">
    <property type="protein sequence ID" value="TVS90964.1"/>
    <property type="molecule type" value="Genomic_DNA"/>
</dbReference>
<dbReference type="OrthoDB" id="9771451at2"/>
<evidence type="ECO:0000313" key="3">
    <source>
        <dbReference type="Proteomes" id="UP000320513"/>
    </source>
</evidence>
<reference evidence="2 3" key="1">
    <citation type="submission" date="2019-07" db="EMBL/GenBank/DDBJ databases">
        <title>New Mycobacterium species.</title>
        <authorList>
            <person name="Tortoli E."/>
            <person name="Ghielmetti G."/>
            <person name="Friedel U."/>
            <person name="Trovato A."/>
        </authorList>
    </citation>
    <scope>NUCLEOTIDE SEQUENCE [LARGE SCALE GENOMIC DNA]</scope>
    <source>
        <strain evidence="2 3">16-83</strain>
    </source>
</reference>
<keyword evidence="1" id="KW-1133">Transmembrane helix</keyword>
<dbReference type="InterPro" id="IPR036259">
    <property type="entry name" value="MFS_trans_sf"/>
</dbReference>
<keyword evidence="1" id="KW-0472">Membrane</keyword>
<name>A0A557XXU5_9MYCO</name>
<dbReference type="RefSeq" id="WP_144950114.1">
    <property type="nucleotide sequence ID" value="NZ_VMQU01000020.1"/>
</dbReference>
<sequence>MTKADGLYPQRRRGFALGFTGGMANLGSATIHLVGLLVLVTVEHEAPYWVKARRPGYAV</sequence>
<protein>
    <recommendedName>
        <fullName evidence="4">MFS transporter</fullName>
    </recommendedName>
</protein>
<dbReference type="AlphaFoldDB" id="A0A557XXU5"/>
<evidence type="ECO:0000256" key="1">
    <source>
        <dbReference type="SAM" id="Phobius"/>
    </source>
</evidence>
<accession>A0A557XXU5</accession>
<comment type="caution">
    <text evidence="2">The sequence shown here is derived from an EMBL/GenBank/DDBJ whole genome shotgun (WGS) entry which is preliminary data.</text>
</comment>
<proteinExistence type="predicted"/>
<feature type="transmembrane region" description="Helical" evidence="1">
    <location>
        <begin position="15"/>
        <end position="40"/>
    </location>
</feature>
<evidence type="ECO:0000313" key="2">
    <source>
        <dbReference type="EMBL" id="TVS90964.1"/>
    </source>
</evidence>
<keyword evidence="1" id="KW-0812">Transmembrane</keyword>
<organism evidence="2 3">
    <name type="scientific">Mycobacterium helveticum</name>
    <dbReference type="NCBI Taxonomy" id="2592811"/>
    <lineage>
        <taxon>Bacteria</taxon>
        <taxon>Bacillati</taxon>
        <taxon>Actinomycetota</taxon>
        <taxon>Actinomycetes</taxon>
        <taxon>Mycobacteriales</taxon>
        <taxon>Mycobacteriaceae</taxon>
        <taxon>Mycobacterium</taxon>
    </lineage>
</organism>
<evidence type="ECO:0008006" key="4">
    <source>
        <dbReference type="Google" id="ProtNLM"/>
    </source>
</evidence>